<dbReference type="Proteomes" id="UP000285655">
    <property type="component" value="Unassembled WGS sequence"/>
</dbReference>
<name>A0A419DEW6_9BACT</name>
<organism evidence="2 3">
    <name type="scientific">candidate division WS5 bacterium</name>
    <dbReference type="NCBI Taxonomy" id="2093353"/>
    <lineage>
        <taxon>Bacteria</taxon>
        <taxon>candidate division WS5</taxon>
    </lineage>
</organism>
<accession>A0A419DEW6</accession>
<evidence type="ECO:0000313" key="3">
    <source>
        <dbReference type="Proteomes" id="UP000285655"/>
    </source>
</evidence>
<feature type="chain" id="PRO_5019529025" description="DUF1566 domain-containing protein" evidence="1">
    <location>
        <begin position="27"/>
        <end position="233"/>
    </location>
</feature>
<feature type="signal peptide" evidence="1">
    <location>
        <begin position="1"/>
        <end position="26"/>
    </location>
</feature>
<keyword evidence="1" id="KW-0732">Signal</keyword>
<evidence type="ECO:0000313" key="2">
    <source>
        <dbReference type="EMBL" id="RJO61627.1"/>
    </source>
</evidence>
<gene>
    <name evidence="2" type="ORF">C4544_02145</name>
</gene>
<dbReference type="AlphaFoldDB" id="A0A419DEW6"/>
<protein>
    <recommendedName>
        <fullName evidence="4">DUF1566 domain-containing protein</fullName>
    </recommendedName>
</protein>
<comment type="caution">
    <text evidence="2">The sequence shown here is derived from an EMBL/GenBank/DDBJ whole genome shotgun (WGS) entry which is preliminary data.</text>
</comment>
<reference evidence="2 3" key="1">
    <citation type="journal article" date="2017" name="ISME J.">
        <title>Energy and carbon metabolisms in a deep terrestrial subsurface fluid microbial community.</title>
        <authorList>
            <person name="Momper L."/>
            <person name="Jungbluth S.P."/>
            <person name="Lee M.D."/>
            <person name="Amend J.P."/>
        </authorList>
    </citation>
    <scope>NUCLEOTIDE SEQUENCE [LARGE SCALE GENOMIC DNA]</scope>
    <source>
        <strain evidence="2">SURF_29</strain>
    </source>
</reference>
<sequence>MKKWRRGIFVILLVAVLSISTLSAHAELFNRGTDSLGNRLIYDSGLNITWYDYTSPANYWQNQMDWASSLTVSGGDLNGSYDDWRLPVTVDGPYVYGYDGTTTGGYNITSSEMGHLFYVELGNKGYLDINGNYTGCGGGNPPCLTNTGPFQNLQAITYGSGTEFTQTPQRTWEFNFIYGIQGNGFKNCSNCTLAIAVRDGDVAAAVVPEPVSSILFITGGSLLAGRGFIRRRA</sequence>
<dbReference type="EMBL" id="QZJW01000015">
    <property type="protein sequence ID" value="RJO61627.1"/>
    <property type="molecule type" value="Genomic_DNA"/>
</dbReference>
<evidence type="ECO:0008006" key="4">
    <source>
        <dbReference type="Google" id="ProtNLM"/>
    </source>
</evidence>
<evidence type="ECO:0000256" key="1">
    <source>
        <dbReference type="SAM" id="SignalP"/>
    </source>
</evidence>
<proteinExistence type="predicted"/>